<dbReference type="Gene3D" id="3.40.50.1820">
    <property type="entry name" value="alpha/beta hydrolase"/>
    <property type="match status" value="1"/>
</dbReference>
<dbReference type="EMBL" id="QGGV01000016">
    <property type="protein sequence ID" value="PWK52710.1"/>
    <property type="molecule type" value="Genomic_DNA"/>
</dbReference>
<protein>
    <submittedName>
        <fullName evidence="2">Pimeloyl-ACP methyl ester carboxylesterase</fullName>
    </submittedName>
</protein>
<proteinExistence type="predicted"/>
<evidence type="ECO:0000259" key="1">
    <source>
        <dbReference type="Pfam" id="PF12697"/>
    </source>
</evidence>
<accession>A0A316FYT7</accession>
<name>A0A316FYT7_9RHOB</name>
<dbReference type="InterPro" id="IPR000073">
    <property type="entry name" value="AB_hydrolase_1"/>
</dbReference>
<organism evidence="2 3">
    <name type="scientific">Silicimonas algicola</name>
    <dbReference type="NCBI Taxonomy" id="1826607"/>
    <lineage>
        <taxon>Bacteria</taxon>
        <taxon>Pseudomonadati</taxon>
        <taxon>Pseudomonadota</taxon>
        <taxon>Alphaproteobacteria</taxon>
        <taxon>Rhodobacterales</taxon>
        <taxon>Paracoccaceae</taxon>
    </lineage>
</organism>
<comment type="caution">
    <text evidence="2">The sequence shown here is derived from an EMBL/GenBank/DDBJ whole genome shotgun (WGS) entry which is preliminary data.</text>
</comment>
<dbReference type="Pfam" id="PF12697">
    <property type="entry name" value="Abhydrolase_6"/>
    <property type="match status" value="1"/>
</dbReference>
<evidence type="ECO:0000313" key="2">
    <source>
        <dbReference type="EMBL" id="PWK52710.1"/>
    </source>
</evidence>
<dbReference type="Proteomes" id="UP000245390">
    <property type="component" value="Unassembled WGS sequence"/>
</dbReference>
<sequence length="247" mass="25636">MTENRLPRLCLVHALGADPDMWAPMRACLDYRGDILAPAQYGIGGVPRHPAPPTLGDHVDLLMTQIGAEGPVVLAGCAVGSLIAAEAAARLGPRALGLVMANPMLQVDAAASAALTGRAERALEGGIAAIEDEVISRGFAGLDLPEAVASFRDGLHAMGADVYADLAHGICGADVTGAIRALKCPLLLAPGGQDAVLPDWHLSKLRAMSRDARVEVIEPGGHFMPQQAPEAFAAALVPFLRQVAARR</sequence>
<dbReference type="OrthoDB" id="5491135at2"/>
<feature type="domain" description="AB hydrolase-1" evidence="1">
    <location>
        <begin position="11"/>
        <end position="235"/>
    </location>
</feature>
<dbReference type="KEGG" id="salo:EF888_14940"/>
<dbReference type="AlphaFoldDB" id="A0A316FYT7"/>
<gene>
    <name evidence="2" type="ORF">C8D95_1167</name>
</gene>
<dbReference type="InterPro" id="IPR029058">
    <property type="entry name" value="AB_hydrolase_fold"/>
</dbReference>
<dbReference type="RefSeq" id="WP_109761205.1">
    <property type="nucleotide sequence ID" value="NZ_QGGV01000016.1"/>
</dbReference>
<evidence type="ECO:0000313" key="3">
    <source>
        <dbReference type="Proteomes" id="UP000245390"/>
    </source>
</evidence>
<dbReference type="SUPFAM" id="SSF53474">
    <property type="entry name" value="alpha/beta-Hydrolases"/>
    <property type="match status" value="1"/>
</dbReference>
<dbReference type="PANTHER" id="PTHR43689">
    <property type="entry name" value="HYDROLASE"/>
    <property type="match status" value="1"/>
</dbReference>
<keyword evidence="3" id="KW-1185">Reference proteome</keyword>
<reference evidence="2 3" key="1">
    <citation type="submission" date="2018-05" db="EMBL/GenBank/DDBJ databases">
        <title>Genomic Encyclopedia of Type Strains, Phase IV (KMG-IV): sequencing the most valuable type-strain genomes for metagenomic binning, comparative biology and taxonomic classification.</title>
        <authorList>
            <person name="Goeker M."/>
        </authorList>
    </citation>
    <scope>NUCLEOTIDE SEQUENCE [LARGE SCALE GENOMIC DNA]</scope>
    <source>
        <strain evidence="2 3">DSM 103371</strain>
    </source>
</reference>
<dbReference type="PANTHER" id="PTHR43689:SF8">
    <property type="entry name" value="ALPHA_BETA-HYDROLASES SUPERFAMILY PROTEIN"/>
    <property type="match status" value="1"/>
</dbReference>